<feature type="signal peptide" evidence="3">
    <location>
        <begin position="1"/>
        <end position="20"/>
    </location>
</feature>
<keyword evidence="5" id="KW-1185">Reference proteome</keyword>
<sequence>MSLPIFLLCIIIALIPLVLSLNITLESTPEAFQSTPISLRRDRYDPSEFVLGAFTLNGSVAATTNQVVENFTADRIVNMIFNCTTPFGRSDCILLAWLPQHVPRNNFAQSEPFSVKDGRPGISVMPSKSALLVTSTVPGTIPTTSSPTTSTSTSSVPGTGQSTTKAIPTEAVVGAVIGSFVLLSIVFAAVFIMLWRRRNRKLKESAPSRAFWRYLDRKGPPISRRSVREPLPAYTAQGRTFQRPTVRPPPLRLPD</sequence>
<feature type="compositionally biased region" description="Pro residues" evidence="1">
    <location>
        <begin position="246"/>
        <end position="255"/>
    </location>
</feature>
<feature type="chain" id="PRO_5013857197" description="Mid2 domain-containing protein" evidence="3">
    <location>
        <begin position="21"/>
        <end position="255"/>
    </location>
</feature>
<dbReference type="OMA" id="KGPPISR"/>
<gene>
    <name evidence="4" type="ORF">ARMGADRAFT_1085529</name>
</gene>
<reference evidence="5" key="1">
    <citation type="journal article" date="2017" name="Nat. Ecol. Evol.">
        <title>Genome expansion and lineage-specific genetic innovations in the forest pathogenic fungi Armillaria.</title>
        <authorList>
            <person name="Sipos G."/>
            <person name="Prasanna A.N."/>
            <person name="Walter M.C."/>
            <person name="O'Connor E."/>
            <person name="Balint B."/>
            <person name="Krizsan K."/>
            <person name="Kiss B."/>
            <person name="Hess J."/>
            <person name="Varga T."/>
            <person name="Slot J."/>
            <person name="Riley R."/>
            <person name="Boka B."/>
            <person name="Rigling D."/>
            <person name="Barry K."/>
            <person name="Lee J."/>
            <person name="Mihaltcheva S."/>
            <person name="LaButti K."/>
            <person name="Lipzen A."/>
            <person name="Waldron R."/>
            <person name="Moloney N.M."/>
            <person name="Sperisen C."/>
            <person name="Kredics L."/>
            <person name="Vagvoelgyi C."/>
            <person name="Patrignani A."/>
            <person name="Fitzpatrick D."/>
            <person name="Nagy I."/>
            <person name="Doyle S."/>
            <person name="Anderson J.B."/>
            <person name="Grigoriev I.V."/>
            <person name="Gueldener U."/>
            <person name="Muensterkoetter M."/>
            <person name="Nagy L.G."/>
        </authorList>
    </citation>
    <scope>NUCLEOTIDE SEQUENCE [LARGE SCALE GENOMIC DNA]</scope>
    <source>
        <strain evidence="5">Ar21-2</strain>
    </source>
</reference>
<feature type="region of interest" description="Disordered" evidence="1">
    <location>
        <begin position="223"/>
        <end position="255"/>
    </location>
</feature>
<keyword evidence="2" id="KW-1133">Transmembrane helix</keyword>
<dbReference type="AlphaFoldDB" id="A0A2H3CWW7"/>
<evidence type="ECO:0008006" key="6">
    <source>
        <dbReference type="Google" id="ProtNLM"/>
    </source>
</evidence>
<dbReference type="EMBL" id="KZ293678">
    <property type="protein sequence ID" value="PBK87515.1"/>
    <property type="molecule type" value="Genomic_DNA"/>
</dbReference>
<dbReference type="Proteomes" id="UP000217790">
    <property type="component" value="Unassembled WGS sequence"/>
</dbReference>
<keyword evidence="3" id="KW-0732">Signal</keyword>
<feature type="region of interest" description="Disordered" evidence="1">
    <location>
        <begin position="138"/>
        <end position="163"/>
    </location>
</feature>
<dbReference type="OrthoDB" id="3011045at2759"/>
<evidence type="ECO:0000256" key="3">
    <source>
        <dbReference type="SAM" id="SignalP"/>
    </source>
</evidence>
<organism evidence="4 5">
    <name type="scientific">Armillaria gallica</name>
    <name type="common">Bulbous honey fungus</name>
    <name type="synonym">Armillaria bulbosa</name>
    <dbReference type="NCBI Taxonomy" id="47427"/>
    <lineage>
        <taxon>Eukaryota</taxon>
        <taxon>Fungi</taxon>
        <taxon>Dikarya</taxon>
        <taxon>Basidiomycota</taxon>
        <taxon>Agaricomycotina</taxon>
        <taxon>Agaricomycetes</taxon>
        <taxon>Agaricomycetidae</taxon>
        <taxon>Agaricales</taxon>
        <taxon>Marasmiineae</taxon>
        <taxon>Physalacriaceae</taxon>
        <taxon>Armillaria</taxon>
    </lineage>
</organism>
<feature type="transmembrane region" description="Helical" evidence="2">
    <location>
        <begin position="171"/>
        <end position="195"/>
    </location>
</feature>
<evidence type="ECO:0000256" key="1">
    <source>
        <dbReference type="SAM" id="MobiDB-lite"/>
    </source>
</evidence>
<proteinExistence type="predicted"/>
<protein>
    <recommendedName>
        <fullName evidence="6">Mid2 domain-containing protein</fullName>
    </recommendedName>
</protein>
<evidence type="ECO:0000256" key="2">
    <source>
        <dbReference type="SAM" id="Phobius"/>
    </source>
</evidence>
<accession>A0A2H3CWW7</accession>
<keyword evidence="2" id="KW-0472">Membrane</keyword>
<name>A0A2H3CWW7_ARMGA</name>
<evidence type="ECO:0000313" key="5">
    <source>
        <dbReference type="Proteomes" id="UP000217790"/>
    </source>
</evidence>
<keyword evidence="2" id="KW-0812">Transmembrane</keyword>
<dbReference type="InParanoid" id="A0A2H3CWW7"/>
<evidence type="ECO:0000313" key="4">
    <source>
        <dbReference type="EMBL" id="PBK87515.1"/>
    </source>
</evidence>